<feature type="transmembrane region" description="Helical" evidence="5">
    <location>
        <begin position="34"/>
        <end position="52"/>
    </location>
</feature>
<evidence type="ECO:0000256" key="5">
    <source>
        <dbReference type="SAM" id="Phobius"/>
    </source>
</evidence>
<dbReference type="SUPFAM" id="SSF161098">
    <property type="entry name" value="MetI-like"/>
    <property type="match status" value="1"/>
</dbReference>
<dbReference type="InterPro" id="IPR000515">
    <property type="entry name" value="MetI-like"/>
</dbReference>
<keyword evidence="3 5" id="KW-1133">Transmembrane helix</keyword>
<evidence type="ECO:0000256" key="4">
    <source>
        <dbReference type="ARBA" id="ARBA00023136"/>
    </source>
</evidence>
<comment type="subcellular location">
    <subcellularLocation>
        <location evidence="1">Membrane</location>
        <topology evidence="1">Multi-pass membrane protein</topology>
    </subcellularLocation>
</comment>
<gene>
    <name evidence="7" type="ORF">S06H3_06976</name>
</gene>
<keyword evidence="2 5" id="KW-0812">Transmembrane</keyword>
<feature type="non-terminal residue" evidence="7">
    <location>
        <position position="330"/>
    </location>
</feature>
<dbReference type="PANTHER" id="PTHR43839">
    <property type="entry name" value="OPPC IN A BINDING PROTEIN-DEPENDENT TRANSPORT SYSTEM"/>
    <property type="match status" value="1"/>
</dbReference>
<protein>
    <recommendedName>
        <fullName evidence="6">ABC transmembrane type-1 domain-containing protein</fullName>
    </recommendedName>
</protein>
<sequence>MIRIFMPWRKQALPQQKSLTPAKIIWRGLKRNQLGLIGGIILIILYLGALFADFVGPYSPGLQIRAKSYHPPTSIHFIDAEGRWSWRPFVYEYKLVDRAFKIYKPEATVTHPLRFLVRGTEYKFLGLIPSRLHLFGTDKSGYIFLLGTDKFGRDLFSRLLSGARISLSVGLIGILVSFSLGALVGGISGYYGGTVDNVLMRFCEMIMSFPGFYLLLALRAVLPTNLSSTQVYLLIVLILSFIGWPGFARVIRGMFLSLREQEFSLAAKALGSTDLRIILRHILPNTMSFIIVAATLSVPGYILGESALSFLGLGIQEPQASWGNMLAAAM</sequence>
<feature type="transmembrane region" description="Helical" evidence="5">
    <location>
        <begin position="165"/>
        <end position="191"/>
    </location>
</feature>
<accession>X1KQU0</accession>
<feature type="transmembrane region" description="Helical" evidence="5">
    <location>
        <begin position="282"/>
        <end position="303"/>
    </location>
</feature>
<name>X1KQU0_9ZZZZ</name>
<dbReference type="InterPro" id="IPR025966">
    <property type="entry name" value="OppC_N"/>
</dbReference>
<dbReference type="AlphaFoldDB" id="X1KQU0"/>
<dbReference type="InterPro" id="IPR035906">
    <property type="entry name" value="MetI-like_sf"/>
</dbReference>
<dbReference type="PROSITE" id="PS50928">
    <property type="entry name" value="ABC_TM1"/>
    <property type="match status" value="1"/>
</dbReference>
<feature type="transmembrane region" description="Helical" evidence="5">
    <location>
        <begin position="198"/>
        <end position="218"/>
    </location>
</feature>
<dbReference type="GO" id="GO:0005886">
    <property type="term" value="C:plasma membrane"/>
    <property type="evidence" value="ECO:0007669"/>
    <property type="project" value="UniProtKB-SubCell"/>
</dbReference>
<evidence type="ECO:0000256" key="1">
    <source>
        <dbReference type="ARBA" id="ARBA00004141"/>
    </source>
</evidence>
<dbReference type="Gene3D" id="1.10.3720.10">
    <property type="entry name" value="MetI-like"/>
    <property type="match status" value="1"/>
</dbReference>
<reference evidence="7" key="1">
    <citation type="journal article" date="2014" name="Front. Microbiol.">
        <title>High frequency of phylogenetically diverse reductive dehalogenase-homologous genes in deep subseafloor sedimentary metagenomes.</title>
        <authorList>
            <person name="Kawai M."/>
            <person name="Futagami T."/>
            <person name="Toyoda A."/>
            <person name="Takaki Y."/>
            <person name="Nishi S."/>
            <person name="Hori S."/>
            <person name="Arai W."/>
            <person name="Tsubouchi T."/>
            <person name="Morono Y."/>
            <person name="Uchiyama I."/>
            <person name="Ito T."/>
            <person name="Fujiyama A."/>
            <person name="Inagaki F."/>
            <person name="Takami H."/>
        </authorList>
    </citation>
    <scope>NUCLEOTIDE SEQUENCE</scope>
    <source>
        <strain evidence="7">Expedition CK06-06</strain>
    </source>
</reference>
<keyword evidence="4 5" id="KW-0472">Membrane</keyword>
<dbReference type="EMBL" id="BARV01002775">
    <property type="protein sequence ID" value="GAH95985.1"/>
    <property type="molecule type" value="Genomic_DNA"/>
</dbReference>
<evidence type="ECO:0000256" key="2">
    <source>
        <dbReference type="ARBA" id="ARBA00022692"/>
    </source>
</evidence>
<feature type="domain" description="ABC transmembrane type-1" evidence="6">
    <location>
        <begin position="163"/>
        <end position="330"/>
    </location>
</feature>
<dbReference type="GO" id="GO:0055085">
    <property type="term" value="P:transmembrane transport"/>
    <property type="evidence" value="ECO:0007669"/>
    <property type="project" value="InterPro"/>
</dbReference>
<dbReference type="PANTHER" id="PTHR43839:SF1">
    <property type="entry name" value="OPPC IN A BINDING PROTEIN-DEPENDENT TRANSPORT SYSTEM"/>
    <property type="match status" value="1"/>
</dbReference>
<proteinExistence type="predicted"/>
<evidence type="ECO:0000259" key="6">
    <source>
        <dbReference type="PROSITE" id="PS50928"/>
    </source>
</evidence>
<comment type="caution">
    <text evidence="7">The sequence shown here is derived from an EMBL/GenBank/DDBJ whole genome shotgun (WGS) entry which is preliminary data.</text>
</comment>
<feature type="transmembrane region" description="Helical" evidence="5">
    <location>
        <begin position="230"/>
        <end position="251"/>
    </location>
</feature>
<evidence type="ECO:0000313" key="7">
    <source>
        <dbReference type="EMBL" id="GAH95985.1"/>
    </source>
</evidence>
<dbReference type="CDD" id="cd06261">
    <property type="entry name" value="TM_PBP2"/>
    <property type="match status" value="1"/>
</dbReference>
<dbReference type="Pfam" id="PF12911">
    <property type="entry name" value="OppC_N"/>
    <property type="match status" value="1"/>
</dbReference>
<evidence type="ECO:0000256" key="3">
    <source>
        <dbReference type="ARBA" id="ARBA00022989"/>
    </source>
</evidence>
<dbReference type="Pfam" id="PF00528">
    <property type="entry name" value="BPD_transp_1"/>
    <property type="match status" value="1"/>
</dbReference>
<organism evidence="7">
    <name type="scientific">marine sediment metagenome</name>
    <dbReference type="NCBI Taxonomy" id="412755"/>
    <lineage>
        <taxon>unclassified sequences</taxon>
        <taxon>metagenomes</taxon>
        <taxon>ecological metagenomes</taxon>
    </lineage>
</organism>